<dbReference type="AlphaFoldDB" id="A0A0K1EA98"/>
<name>A0A0K1EA98_CHOCO</name>
<dbReference type="PANTHER" id="PTHR45947">
    <property type="entry name" value="SULFOQUINOVOSYL TRANSFERASE SQD2"/>
    <property type="match status" value="1"/>
</dbReference>
<dbReference type="KEGG" id="ccro:CMC5_017280"/>
<dbReference type="PATRIC" id="fig|52.7.peg.1856"/>
<dbReference type="RefSeq" id="WP_050429935.1">
    <property type="nucleotide sequence ID" value="NZ_CP012159.1"/>
</dbReference>
<dbReference type="Proteomes" id="UP000067626">
    <property type="component" value="Chromosome"/>
</dbReference>
<feature type="domain" description="Glycosyl transferase family 1" evidence="2">
    <location>
        <begin position="183"/>
        <end position="343"/>
    </location>
</feature>
<dbReference type="EMBL" id="CP012159">
    <property type="protein sequence ID" value="AKT37587.1"/>
    <property type="molecule type" value="Genomic_DNA"/>
</dbReference>
<evidence type="ECO:0000313" key="4">
    <source>
        <dbReference type="Proteomes" id="UP000067626"/>
    </source>
</evidence>
<feature type="region of interest" description="Disordered" evidence="1">
    <location>
        <begin position="371"/>
        <end position="392"/>
    </location>
</feature>
<protein>
    <recommendedName>
        <fullName evidence="2">Glycosyl transferase family 1 domain-containing protein</fullName>
    </recommendedName>
</protein>
<dbReference type="InterPro" id="IPR050194">
    <property type="entry name" value="Glycosyltransferase_grp1"/>
</dbReference>
<dbReference type="PANTHER" id="PTHR45947:SF3">
    <property type="entry name" value="SULFOQUINOVOSYL TRANSFERASE SQD2"/>
    <property type="match status" value="1"/>
</dbReference>
<dbReference type="Gene3D" id="3.40.50.2000">
    <property type="entry name" value="Glycogen Phosphorylase B"/>
    <property type="match status" value="2"/>
</dbReference>
<dbReference type="Pfam" id="PF00534">
    <property type="entry name" value="Glycos_transf_1"/>
    <property type="match status" value="1"/>
</dbReference>
<reference evidence="3 4" key="1">
    <citation type="submission" date="2015-07" db="EMBL/GenBank/DDBJ databases">
        <title>Genome analysis of myxobacterium Chondromyces crocatus Cm c5 reveals a high potential for natural compound synthesis and the genetic basis for the loss of fruiting body formation.</title>
        <authorList>
            <person name="Zaburannyi N."/>
            <person name="Bunk B."/>
            <person name="Maier J."/>
            <person name="Overmann J."/>
            <person name="Mueller R."/>
        </authorList>
    </citation>
    <scope>NUCLEOTIDE SEQUENCE [LARGE SCALE GENOMIC DNA]</scope>
    <source>
        <strain evidence="3 4">Cm c5</strain>
    </source>
</reference>
<evidence type="ECO:0000259" key="2">
    <source>
        <dbReference type="Pfam" id="PF00534"/>
    </source>
</evidence>
<dbReference type="SUPFAM" id="SSF53756">
    <property type="entry name" value="UDP-Glycosyltransferase/glycogen phosphorylase"/>
    <property type="match status" value="1"/>
</dbReference>
<evidence type="ECO:0000256" key="1">
    <source>
        <dbReference type="SAM" id="MobiDB-lite"/>
    </source>
</evidence>
<proteinExistence type="predicted"/>
<evidence type="ECO:0000313" key="3">
    <source>
        <dbReference type="EMBL" id="AKT37587.1"/>
    </source>
</evidence>
<accession>A0A0K1EA98</accession>
<dbReference type="GO" id="GO:0016757">
    <property type="term" value="F:glycosyltransferase activity"/>
    <property type="evidence" value="ECO:0007669"/>
    <property type="project" value="InterPro"/>
</dbReference>
<dbReference type="STRING" id="52.CMC5_017280"/>
<sequence>MKPRLLAIVPDPDGAFAQAGGVLSATRAVLGPEVHAVFDVDIVDTTMRAFPRPDLRERVTSGAGRGAAVLRSIAHRRPQVAIAFCSEGTSFYEKSALLLLARAAGARTWLSPRSGRAEAWLERSARARRWVTHVGHKLDGLLVQSEGWREVYARAGVPRERLHIWHNTVDTRIWQPIASARRPAPPERPFRFLFLGWAIEAKGLRELCAAVETLEARSGPQFQLAIAGDGALGETLREQAAEGRLPRSIELLGWVKGDRRADELARADALVLPTHVDGFPNVVLEAMACALPVIATPVGAIPDVVLPEETGLLIPTRDVGSLVEAMDRLRHHPEEAAAMGQRGLARARARFDRTVGVARLLELLLGEQDREGAPGMNTMTLGEEPRSQGAGE</sequence>
<dbReference type="OrthoDB" id="9802525at2"/>
<dbReference type="InterPro" id="IPR001296">
    <property type="entry name" value="Glyco_trans_1"/>
</dbReference>
<organism evidence="3 4">
    <name type="scientific">Chondromyces crocatus</name>
    <dbReference type="NCBI Taxonomy" id="52"/>
    <lineage>
        <taxon>Bacteria</taxon>
        <taxon>Pseudomonadati</taxon>
        <taxon>Myxococcota</taxon>
        <taxon>Polyangia</taxon>
        <taxon>Polyangiales</taxon>
        <taxon>Polyangiaceae</taxon>
        <taxon>Chondromyces</taxon>
    </lineage>
</organism>
<keyword evidence="4" id="KW-1185">Reference proteome</keyword>
<gene>
    <name evidence="3" type="ORF">CMC5_017280</name>
</gene>